<reference evidence="3" key="1">
    <citation type="journal article" date="2012" name="Nat. Biotechnol.">
        <title>Reference genome sequence of the model plant Setaria.</title>
        <authorList>
            <person name="Bennetzen J.L."/>
            <person name="Schmutz J."/>
            <person name="Wang H."/>
            <person name="Percifield R."/>
            <person name="Hawkins J."/>
            <person name="Pontaroli A.C."/>
            <person name="Estep M."/>
            <person name="Feng L."/>
            <person name="Vaughn J.N."/>
            <person name="Grimwood J."/>
            <person name="Jenkins J."/>
            <person name="Barry K."/>
            <person name="Lindquist E."/>
            <person name="Hellsten U."/>
            <person name="Deshpande S."/>
            <person name="Wang X."/>
            <person name="Wu X."/>
            <person name="Mitros T."/>
            <person name="Triplett J."/>
            <person name="Yang X."/>
            <person name="Ye C.Y."/>
            <person name="Mauro-Herrera M."/>
            <person name="Wang L."/>
            <person name="Li P."/>
            <person name="Sharma M."/>
            <person name="Sharma R."/>
            <person name="Ronald P.C."/>
            <person name="Panaud O."/>
            <person name="Kellogg E.A."/>
            <person name="Brutnell T.P."/>
            <person name="Doust A.N."/>
            <person name="Tuskan G.A."/>
            <person name="Rokhsar D."/>
            <person name="Devos K.M."/>
        </authorList>
    </citation>
    <scope>NUCLEOTIDE SEQUENCE [LARGE SCALE GENOMIC DNA]</scope>
    <source>
        <strain evidence="3">cv. Yugu1</strain>
    </source>
</reference>
<dbReference type="InterPro" id="IPR044730">
    <property type="entry name" value="RNase_H-like_dom_plant"/>
</dbReference>
<dbReference type="HOGENOM" id="CLU_2089012_0_0_1"/>
<keyword evidence="3" id="KW-1185">Reference proteome</keyword>
<proteinExistence type="predicted"/>
<dbReference type="InterPro" id="IPR053151">
    <property type="entry name" value="RNase_H-like"/>
</dbReference>
<dbReference type="PANTHER" id="PTHR47723">
    <property type="entry name" value="OS05G0353850 PROTEIN"/>
    <property type="match status" value="1"/>
</dbReference>
<dbReference type="Gramene" id="KQL07029">
    <property type="protein sequence ID" value="KQL07029"/>
    <property type="gene ID" value="SETIT_004197mg"/>
</dbReference>
<evidence type="ECO:0000313" key="3">
    <source>
        <dbReference type="Proteomes" id="UP000004995"/>
    </source>
</evidence>
<dbReference type="AlphaFoldDB" id="K3XQL1"/>
<dbReference type="InterPro" id="IPR012337">
    <property type="entry name" value="RNaseH-like_sf"/>
</dbReference>
<dbReference type="GO" id="GO:0004523">
    <property type="term" value="F:RNA-DNA hybrid ribonuclease activity"/>
    <property type="evidence" value="ECO:0007669"/>
    <property type="project" value="InterPro"/>
</dbReference>
<accession>K3XQL1</accession>
<dbReference type="EMBL" id="AGNK02003310">
    <property type="status" value="NOT_ANNOTATED_CDS"/>
    <property type="molecule type" value="Genomic_DNA"/>
</dbReference>
<evidence type="ECO:0000313" key="2">
    <source>
        <dbReference type="EnsemblPlants" id="KQL07029"/>
    </source>
</evidence>
<dbReference type="GO" id="GO:0003676">
    <property type="term" value="F:nucleic acid binding"/>
    <property type="evidence" value="ECO:0007669"/>
    <property type="project" value="InterPro"/>
</dbReference>
<dbReference type="InterPro" id="IPR002156">
    <property type="entry name" value="RNaseH_domain"/>
</dbReference>
<dbReference type="InterPro" id="IPR036397">
    <property type="entry name" value="RNaseH_sf"/>
</dbReference>
<dbReference type="InParanoid" id="K3XQL1"/>
<evidence type="ECO:0000259" key="1">
    <source>
        <dbReference type="Pfam" id="PF13456"/>
    </source>
</evidence>
<dbReference type="Proteomes" id="UP000004995">
    <property type="component" value="Unassembled WGS sequence"/>
</dbReference>
<sequence length="117" mass="12799">MAARDGLIFAAANGFEKVNLEMDSLSLVNLLQSDMGELSTVAGLWQEIRELGRSFVGFKLSFVYQEGNEAAHVCASLASVSNPDEFWLHSFPQCLFLARIGCHKTKITSTNTAGENQ</sequence>
<name>K3XQL1_SETIT</name>
<reference evidence="2" key="2">
    <citation type="submission" date="2018-08" db="UniProtKB">
        <authorList>
            <consortium name="EnsemblPlants"/>
        </authorList>
    </citation>
    <scope>IDENTIFICATION</scope>
    <source>
        <strain evidence="2">Yugu1</strain>
    </source>
</reference>
<feature type="domain" description="RNase H type-1" evidence="1">
    <location>
        <begin position="2"/>
        <end position="77"/>
    </location>
</feature>
<dbReference type="SUPFAM" id="SSF53098">
    <property type="entry name" value="Ribonuclease H-like"/>
    <property type="match status" value="1"/>
</dbReference>
<dbReference type="PANTHER" id="PTHR47723:SF24">
    <property type="entry name" value="RNASE H TYPE-1 DOMAIN-CONTAINING PROTEIN"/>
    <property type="match status" value="1"/>
</dbReference>
<dbReference type="Pfam" id="PF13456">
    <property type="entry name" value="RVT_3"/>
    <property type="match status" value="1"/>
</dbReference>
<dbReference type="CDD" id="cd06222">
    <property type="entry name" value="RNase_H_like"/>
    <property type="match status" value="1"/>
</dbReference>
<organism evidence="2 3">
    <name type="scientific">Setaria italica</name>
    <name type="common">Foxtail millet</name>
    <name type="synonym">Panicum italicum</name>
    <dbReference type="NCBI Taxonomy" id="4555"/>
    <lineage>
        <taxon>Eukaryota</taxon>
        <taxon>Viridiplantae</taxon>
        <taxon>Streptophyta</taxon>
        <taxon>Embryophyta</taxon>
        <taxon>Tracheophyta</taxon>
        <taxon>Spermatophyta</taxon>
        <taxon>Magnoliopsida</taxon>
        <taxon>Liliopsida</taxon>
        <taxon>Poales</taxon>
        <taxon>Poaceae</taxon>
        <taxon>PACMAD clade</taxon>
        <taxon>Panicoideae</taxon>
        <taxon>Panicodae</taxon>
        <taxon>Paniceae</taxon>
        <taxon>Cenchrinae</taxon>
        <taxon>Setaria</taxon>
    </lineage>
</organism>
<dbReference type="EnsemblPlants" id="KQL07029">
    <property type="protein sequence ID" value="KQL07029"/>
    <property type="gene ID" value="SETIT_004197mg"/>
</dbReference>
<dbReference type="OMA" id="WNDIEVE"/>
<dbReference type="Gene3D" id="3.30.420.10">
    <property type="entry name" value="Ribonuclease H-like superfamily/Ribonuclease H"/>
    <property type="match status" value="1"/>
</dbReference>
<protein>
    <recommendedName>
        <fullName evidence="1">RNase H type-1 domain-containing protein</fullName>
    </recommendedName>
</protein>